<organism evidence="1 3">
    <name type="scientific">Rhizophagus clarus</name>
    <dbReference type="NCBI Taxonomy" id="94130"/>
    <lineage>
        <taxon>Eukaryota</taxon>
        <taxon>Fungi</taxon>
        <taxon>Fungi incertae sedis</taxon>
        <taxon>Mucoromycota</taxon>
        <taxon>Glomeromycotina</taxon>
        <taxon>Glomeromycetes</taxon>
        <taxon>Glomerales</taxon>
        <taxon>Glomeraceae</taxon>
        <taxon>Rhizophagus</taxon>
    </lineage>
</organism>
<dbReference type="EMBL" id="BEXD01000580">
    <property type="protein sequence ID" value="GBB88616.1"/>
    <property type="molecule type" value="Genomic_DNA"/>
</dbReference>
<dbReference type="EMBL" id="BLAL01000040">
    <property type="protein sequence ID" value="GES78737.1"/>
    <property type="molecule type" value="Genomic_DNA"/>
</dbReference>
<gene>
    <name evidence="2" type="ORF">RCL2_000604800</name>
    <name evidence="1" type="ORF">RclHR1_01520001</name>
</gene>
<name>A0A2Z6R746_9GLOM</name>
<sequence>MWEHYQAVVLWWEHPVPPVPTVPSRISILYYCVEHFSHYSLIHLIPLQGTARQKKIMEFLDLIKLPPHIYISTNIITTTTFSTSLSRLSSTF</sequence>
<dbReference type="Proteomes" id="UP000615446">
    <property type="component" value="Unassembled WGS sequence"/>
</dbReference>
<evidence type="ECO:0000313" key="3">
    <source>
        <dbReference type="Proteomes" id="UP000247702"/>
    </source>
</evidence>
<dbReference type="AlphaFoldDB" id="A0A2Z6R746"/>
<evidence type="ECO:0000313" key="1">
    <source>
        <dbReference type="EMBL" id="GBB88616.1"/>
    </source>
</evidence>
<protein>
    <submittedName>
        <fullName evidence="1">Uncharacterized protein</fullName>
    </submittedName>
</protein>
<dbReference type="Proteomes" id="UP000247702">
    <property type="component" value="Unassembled WGS sequence"/>
</dbReference>
<accession>A0A2Z6R746</accession>
<evidence type="ECO:0000313" key="2">
    <source>
        <dbReference type="EMBL" id="GES78737.1"/>
    </source>
</evidence>
<reference evidence="2" key="2">
    <citation type="submission" date="2019-10" db="EMBL/GenBank/DDBJ databases">
        <title>Conservation and host-specific expression of non-tandemly repeated heterogenous ribosome RNA gene in arbuscular mycorrhizal fungi.</title>
        <authorList>
            <person name="Maeda T."/>
            <person name="Kobayashi Y."/>
            <person name="Nakagawa T."/>
            <person name="Ezawa T."/>
            <person name="Yamaguchi K."/>
            <person name="Bino T."/>
            <person name="Nishimoto Y."/>
            <person name="Shigenobu S."/>
            <person name="Kawaguchi M."/>
        </authorList>
    </citation>
    <scope>NUCLEOTIDE SEQUENCE</scope>
    <source>
        <strain evidence="2">HR1</strain>
    </source>
</reference>
<comment type="caution">
    <text evidence="1">The sequence shown here is derived from an EMBL/GenBank/DDBJ whole genome shotgun (WGS) entry which is preliminary data.</text>
</comment>
<proteinExistence type="predicted"/>
<reference evidence="1 3" key="1">
    <citation type="submission" date="2017-11" db="EMBL/GenBank/DDBJ databases">
        <title>The genome of Rhizophagus clarus HR1 reveals common genetic basis of auxotrophy among arbuscular mycorrhizal fungi.</title>
        <authorList>
            <person name="Kobayashi Y."/>
        </authorList>
    </citation>
    <scope>NUCLEOTIDE SEQUENCE [LARGE SCALE GENOMIC DNA]</scope>
    <source>
        <strain evidence="1 3">HR1</strain>
    </source>
</reference>
<keyword evidence="3" id="KW-1185">Reference proteome</keyword>